<evidence type="ECO:0000256" key="3">
    <source>
        <dbReference type="ARBA" id="ARBA00005638"/>
    </source>
</evidence>
<dbReference type="GO" id="GO:0005737">
    <property type="term" value="C:cytoplasm"/>
    <property type="evidence" value="ECO:0007669"/>
    <property type="project" value="TreeGrafter"/>
</dbReference>
<dbReference type="PRINTS" id="PR00151">
    <property type="entry name" value="PORPHBDMNASE"/>
</dbReference>
<evidence type="ECO:0000256" key="5">
    <source>
        <dbReference type="ARBA" id="ARBA00022679"/>
    </source>
</evidence>
<dbReference type="PANTHER" id="PTHR11557:SF0">
    <property type="entry name" value="PORPHOBILINOGEN DEAMINASE"/>
    <property type="match status" value="1"/>
</dbReference>
<sequence>HQFPHLLFKDVRGNVQTRLAKLEDPTHGYAALVLAVSGLERLALGHHVTEVLASTDRRWFGYAVGQGALTVQCREGDAGTLRYLQHLHHQETAQRCIAERALMRELEGGCHAPIAVETRTFTEPGQPEPQLCLTAALYSLDGRQCVQRRLCQPAVEAEALGRAVAKAIREADGAAAILDCLRADRTASVEEYRRGVERALEGGPNGTAAD</sequence>
<feature type="domain" description="Porphobilinogen deaminase N-terminal" evidence="8">
    <location>
        <begin position="2"/>
        <end position="79"/>
    </location>
</feature>
<dbReference type="Gene3D" id="3.30.160.40">
    <property type="entry name" value="Porphobilinogen deaminase, C-terminal domain"/>
    <property type="match status" value="1"/>
</dbReference>
<evidence type="ECO:0000256" key="4">
    <source>
        <dbReference type="ARBA" id="ARBA00012655"/>
    </source>
</evidence>
<accession>F5BT18</accession>
<evidence type="ECO:0000259" key="9">
    <source>
        <dbReference type="Pfam" id="PF03900"/>
    </source>
</evidence>
<dbReference type="AlphaFoldDB" id="F5BT18"/>
<comment type="pathway">
    <text evidence="2">Porphyrin-containing compound metabolism; protoporphyrin-IX biosynthesis; coproporphyrinogen-III from 5-aminolevulinate: step 2/4.</text>
</comment>
<dbReference type="InterPro" id="IPR000860">
    <property type="entry name" value="HemC"/>
</dbReference>
<comment type="cofactor">
    <cofactor evidence="1">
        <name>dipyrromethane</name>
        <dbReference type="ChEBI" id="CHEBI:60342"/>
    </cofactor>
</comment>
<evidence type="ECO:0000256" key="2">
    <source>
        <dbReference type="ARBA" id="ARBA00004735"/>
    </source>
</evidence>
<dbReference type="Gene3D" id="3.40.190.10">
    <property type="entry name" value="Periplasmic binding protein-like II"/>
    <property type="match status" value="1"/>
</dbReference>
<proteinExistence type="evidence at transcript level"/>
<dbReference type="InterPro" id="IPR022418">
    <property type="entry name" value="Porphobilinogen_deaminase_C"/>
</dbReference>
<dbReference type="SUPFAM" id="SSF53850">
    <property type="entry name" value="Periplasmic binding protein-like II"/>
    <property type="match status" value="1"/>
</dbReference>
<feature type="domain" description="Porphobilinogen deaminase C-terminal" evidence="9">
    <location>
        <begin position="94"/>
        <end position="169"/>
    </location>
</feature>
<evidence type="ECO:0000313" key="10">
    <source>
        <dbReference type="EMBL" id="AEA86530.1"/>
    </source>
</evidence>
<dbReference type="InterPro" id="IPR036803">
    <property type="entry name" value="Porphobilinogen_deaminase_C_sf"/>
</dbReference>
<dbReference type="EMBL" id="JF292579">
    <property type="protein sequence ID" value="AEA86530.1"/>
    <property type="molecule type" value="mRNA"/>
</dbReference>
<feature type="non-terminal residue" evidence="10">
    <location>
        <position position="1"/>
    </location>
</feature>
<dbReference type="UniPathway" id="UPA00251">
    <property type="reaction ID" value="UER00319"/>
</dbReference>
<dbReference type="GO" id="GO:0004418">
    <property type="term" value="F:hydroxymethylbilane synthase activity"/>
    <property type="evidence" value="ECO:0007669"/>
    <property type="project" value="UniProtKB-EC"/>
</dbReference>
<dbReference type="Pfam" id="PF03900">
    <property type="entry name" value="Porphobil_deamC"/>
    <property type="match status" value="1"/>
</dbReference>
<keyword evidence="6" id="KW-0627">Porphyrin biosynthesis</keyword>
<evidence type="ECO:0000256" key="1">
    <source>
        <dbReference type="ARBA" id="ARBA00001916"/>
    </source>
</evidence>
<dbReference type="PROSITE" id="PS00533">
    <property type="entry name" value="PORPHOBILINOGEN_DEAM"/>
    <property type="match status" value="1"/>
</dbReference>
<dbReference type="InterPro" id="IPR022417">
    <property type="entry name" value="Porphobilin_deaminase_N"/>
</dbReference>
<protein>
    <recommendedName>
        <fullName evidence="4">hydroxymethylbilane synthase</fullName>
        <ecNumber evidence="4">2.5.1.61</ecNumber>
    </recommendedName>
    <alternativeName>
        <fullName evidence="7">Hydroxymethylbilane synthase</fullName>
    </alternativeName>
</protein>
<dbReference type="PANTHER" id="PTHR11557">
    <property type="entry name" value="PORPHOBILINOGEN DEAMINASE"/>
    <property type="match status" value="1"/>
</dbReference>
<evidence type="ECO:0000259" key="8">
    <source>
        <dbReference type="Pfam" id="PF01379"/>
    </source>
</evidence>
<comment type="similarity">
    <text evidence="3">Belongs to the HMBS family.</text>
</comment>
<evidence type="ECO:0000256" key="7">
    <source>
        <dbReference type="ARBA" id="ARBA00033064"/>
    </source>
</evidence>
<reference evidence="10" key="1">
    <citation type="journal article" date="2011" name="Genome Biol. Evol.">
        <title>Sequence evidence for the presence of two tetrapyrrole pathways in Euglena gracilis.</title>
        <authorList>
            <person name="Koreny L."/>
            <person name="Obornik M."/>
        </authorList>
    </citation>
    <scope>NUCLEOTIDE SEQUENCE</scope>
    <source>
        <strain evidence="10">Z</strain>
    </source>
</reference>
<name>F5BT18_EUGGR</name>
<dbReference type="SUPFAM" id="SSF54782">
    <property type="entry name" value="Porphobilinogen deaminase (hydroxymethylbilane synthase), C-terminal domain"/>
    <property type="match status" value="1"/>
</dbReference>
<keyword evidence="5" id="KW-0808">Transferase</keyword>
<organism evidence="10">
    <name type="scientific">Euglena gracilis</name>
    <dbReference type="NCBI Taxonomy" id="3039"/>
    <lineage>
        <taxon>Eukaryota</taxon>
        <taxon>Discoba</taxon>
        <taxon>Euglenozoa</taxon>
        <taxon>Euglenida</taxon>
        <taxon>Spirocuta</taxon>
        <taxon>Euglenophyceae</taxon>
        <taxon>Euglenales</taxon>
        <taxon>Euglenaceae</taxon>
        <taxon>Euglena</taxon>
    </lineage>
</organism>
<dbReference type="EC" id="2.5.1.61" evidence="4"/>
<evidence type="ECO:0000256" key="6">
    <source>
        <dbReference type="ARBA" id="ARBA00023244"/>
    </source>
</evidence>
<dbReference type="InterPro" id="IPR022419">
    <property type="entry name" value="Porphobilin_deaminase_cofac_BS"/>
</dbReference>
<dbReference type="GO" id="GO:0006782">
    <property type="term" value="P:protoporphyrinogen IX biosynthetic process"/>
    <property type="evidence" value="ECO:0007669"/>
    <property type="project" value="UniProtKB-UniPathway"/>
</dbReference>
<dbReference type="Pfam" id="PF01379">
    <property type="entry name" value="Porphobil_deam"/>
    <property type="match status" value="1"/>
</dbReference>